<gene>
    <name evidence="3 4" type="primary">LOC116951223</name>
</gene>
<dbReference type="Pfam" id="PF12146">
    <property type="entry name" value="Hydrolase_4"/>
    <property type="match status" value="1"/>
</dbReference>
<dbReference type="AlphaFoldDB" id="A0AAJ7TZL3"/>
<dbReference type="InterPro" id="IPR000073">
    <property type="entry name" value="AB_hydrolase_1"/>
</dbReference>
<evidence type="ECO:0000313" key="3">
    <source>
        <dbReference type="RefSeq" id="XP_032825603.1"/>
    </source>
</evidence>
<evidence type="ECO:0000313" key="4">
    <source>
        <dbReference type="RefSeq" id="XP_032825604.1"/>
    </source>
</evidence>
<accession>A0AAJ7TZL3</accession>
<organism evidence="2 3">
    <name type="scientific">Petromyzon marinus</name>
    <name type="common">Sea lamprey</name>
    <dbReference type="NCBI Taxonomy" id="7757"/>
    <lineage>
        <taxon>Eukaryota</taxon>
        <taxon>Metazoa</taxon>
        <taxon>Chordata</taxon>
        <taxon>Craniata</taxon>
        <taxon>Vertebrata</taxon>
        <taxon>Cyclostomata</taxon>
        <taxon>Hyperoartia</taxon>
        <taxon>Petromyzontiformes</taxon>
        <taxon>Petromyzontidae</taxon>
        <taxon>Petromyzon</taxon>
    </lineage>
</organism>
<sequence>MSVTPQEKLSASSLEESHIVNFDNHRLYCRYYSPANQQQPRALVFVSHGLGEHCGRYDEVARMLVQHGVLVFAHDHVGHGRSEGERVSEARLGVYVRDCLQHARLARTRHPELPCFLLGHSMGGAVAVAVASECPDDFAGVILISPLVTLSPSVTSPTLMYMARIMNYMWPRCPVGSVNTAWLSRDSNEVQAYEYDPLVHHGRLSVAMGLGLSETSARVRWLVPSARWPFLLLQGGADLLCDPEGARLFYDLAPSQDKTLRWYQDAYHVLHKELPEVKEAVLKEIESWVLARLPSLPS</sequence>
<evidence type="ECO:0000259" key="1">
    <source>
        <dbReference type="Pfam" id="PF12146"/>
    </source>
</evidence>
<feature type="domain" description="Serine aminopeptidase S33" evidence="1">
    <location>
        <begin position="38"/>
        <end position="274"/>
    </location>
</feature>
<dbReference type="GeneID" id="116951223"/>
<dbReference type="SUPFAM" id="SSF53474">
    <property type="entry name" value="alpha/beta-Hydrolases"/>
    <property type="match status" value="1"/>
</dbReference>
<dbReference type="RefSeq" id="XP_032825604.1">
    <property type="nucleotide sequence ID" value="XM_032969713.1"/>
</dbReference>
<dbReference type="InterPro" id="IPR051044">
    <property type="entry name" value="MAG_DAG_Lipase"/>
</dbReference>
<dbReference type="InterPro" id="IPR022742">
    <property type="entry name" value="Hydrolase_4"/>
</dbReference>
<dbReference type="Proteomes" id="UP001318040">
    <property type="component" value="Chromosome 42"/>
</dbReference>
<dbReference type="PRINTS" id="PR00111">
    <property type="entry name" value="ABHYDROLASE"/>
</dbReference>
<keyword evidence="2" id="KW-1185">Reference proteome</keyword>
<dbReference type="FunFam" id="3.40.50.1820:FF:000117">
    <property type="entry name" value="Monoglyceride lipase, putative"/>
    <property type="match status" value="1"/>
</dbReference>
<dbReference type="InterPro" id="IPR029058">
    <property type="entry name" value="AB_hydrolase_fold"/>
</dbReference>
<dbReference type="PANTHER" id="PTHR11614">
    <property type="entry name" value="PHOSPHOLIPASE-RELATED"/>
    <property type="match status" value="1"/>
</dbReference>
<protein>
    <submittedName>
        <fullName evidence="3 4">Monoglyceride lipase-like isoform X2</fullName>
    </submittedName>
</protein>
<dbReference type="RefSeq" id="XP_032825603.1">
    <property type="nucleotide sequence ID" value="XM_032969712.1"/>
</dbReference>
<reference evidence="3 4" key="1">
    <citation type="submission" date="2025-04" db="UniProtKB">
        <authorList>
            <consortium name="RefSeq"/>
        </authorList>
    </citation>
    <scope>IDENTIFICATION</scope>
    <source>
        <tissue evidence="3 4">Sperm</tissue>
    </source>
</reference>
<dbReference type="Gene3D" id="3.40.50.1820">
    <property type="entry name" value="alpha/beta hydrolase"/>
    <property type="match status" value="1"/>
</dbReference>
<evidence type="ECO:0000313" key="2">
    <source>
        <dbReference type="Proteomes" id="UP001318040"/>
    </source>
</evidence>
<name>A0AAJ7TZL3_PETMA</name>
<proteinExistence type="predicted"/>